<keyword evidence="3" id="KW-1185">Reference proteome</keyword>
<dbReference type="OrthoDB" id="1797983at2"/>
<evidence type="ECO:0000313" key="2">
    <source>
        <dbReference type="EMBL" id="RIE06665.1"/>
    </source>
</evidence>
<evidence type="ECO:0008006" key="4">
    <source>
        <dbReference type="Google" id="ProtNLM"/>
    </source>
</evidence>
<feature type="chain" id="PRO_5017442662" description="Lipoprotein" evidence="1">
    <location>
        <begin position="24"/>
        <end position="142"/>
    </location>
</feature>
<comment type="caution">
    <text evidence="2">The sequence shown here is derived from an EMBL/GenBank/DDBJ whole genome shotgun (WGS) entry which is preliminary data.</text>
</comment>
<organism evidence="2 3">
    <name type="scientific">Candidatus Cryosericum terrychapinii</name>
    <dbReference type="NCBI Taxonomy" id="2290919"/>
    <lineage>
        <taxon>Bacteria</taxon>
        <taxon>Pseudomonadati</taxon>
        <taxon>Caldisericota/Cryosericota group</taxon>
        <taxon>Candidatus Cryosericota</taxon>
        <taxon>Candidatus Cryosericia</taxon>
        <taxon>Candidatus Cryosericales</taxon>
        <taxon>Candidatus Cryosericaceae</taxon>
        <taxon>Candidatus Cryosericum</taxon>
    </lineage>
</organism>
<gene>
    <name evidence="2" type="ORF">SMC7_01270</name>
</gene>
<reference evidence="2 3" key="1">
    <citation type="submission" date="2018-09" db="EMBL/GenBank/DDBJ databases">
        <title>Discovery and Ecogenomic Context for Candidatus Cryosericales, a Global Caldiserica Order Active in Thawing Permafrost.</title>
        <authorList>
            <person name="Martinez M.A."/>
            <person name="Woodcroft B.J."/>
            <person name="Ignacio Espinoza J.C."/>
            <person name="Zayed A."/>
            <person name="Singleton C.M."/>
            <person name="Boyd J."/>
            <person name="Li Y.-F."/>
            <person name="Purvine S."/>
            <person name="Maughan H."/>
            <person name="Hodgkins S.B."/>
            <person name="Anderson D."/>
            <person name="Sederholm M."/>
            <person name="Temperton B."/>
            <person name="Saleska S.R."/>
            <person name="Tyson G.W."/>
            <person name="Rich V.I."/>
        </authorList>
    </citation>
    <scope>NUCLEOTIDE SEQUENCE [LARGE SCALE GENOMIC DNA]</scope>
    <source>
        <strain evidence="2 3">SMC7</strain>
    </source>
</reference>
<protein>
    <recommendedName>
        <fullName evidence="4">Lipoprotein</fullName>
    </recommendedName>
</protein>
<sequence length="142" mass="15369">MRYIALILSVVMCCMFAGCVTLSEPVTPVVTVTSGPVPVRLGTYGWSAPGHSVQSDAPVPDEFVTDVLAVTAPCGSSISVDYGRRPRDLFAYLWNDHEPTRVEIRGGTFTLPADPGTYIYSLESTWREGHASHVVKIATVPK</sequence>
<evidence type="ECO:0000256" key="1">
    <source>
        <dbReference type="SAM" id="SignalP"/>
    </source>
</evidence>
<accession>A0A398CVJ6</accession>
<dbReference type="EMBL" id="QXIS01000006">
    <property type="protein sequence ID" value="RIE06665.1"/>
    <property type="molecule type" value="Genomic_DNA"/>
</dbReference>
<dbReference type="AlphaFoldDB" id="A0A398CVJ6"/>
<keyword evidence="1" id="KW-0732">Signal</keyword>
<evidence type="ECO:0000313" key="3">
    <source>
        <dbReference type="Proteomes" id="UP000266328"/>
    </source>
</evidence>
<dbReference type="PROSITE" id="PS51257">
    <property type="entry name" value="PROKAR_LIPOPROTEIN"/>
    <property type="match status" value="1"/>
</dbReference>
<name>A0A398CVJ6_9BACT</name>
<dbReference type="RefSeq" id="WP_119088568.1">
    <property type="nucleotide sequence ID" value="NZ_QXIS01000006.1"/>
</dbReference>
<proteinExistence type="predicted"/>
<dbReference type="Proteomes" id="UP000266328">
    <property type="component" value="Unassembled WGS sequence"/>
</dbReference>
<feature type="signal peptide" evidence="1">
    <location>
        <begin position="1"/>
        <end position="23"/>
    </location>
</feature>